<accession>A0ABP8YWN6</accession>
<dbReference type="PANTHER" id="PTHR44942">
    <property type="entry name" value="METHYLTRANSF_11 DOMAIN-CONTAINING PROTEIN"/>
    <property type="match status" value="1"/>
</dbReference>
<keyword evidence="2 5" id="KW-0489">Methyltransferase</keyword>
<dbReference type="SUPFAM" id="SSF53335">
    <property type="entry name" value="S-adenosyl-L-methionine-dependent methyltransferases"/>
    <property type="match status" value="1"/>
</dbReference>
<keyword evidence="3" id="KW-0808">Transferase</keyword>
<dbReference type="Gene3D" id="3.40.50.150">
    <property type="entry name" value="Vaccinia Virus protein VP39"/>
    <property type="match status" value="1"/>
</dbReference>
<evidence type="ECO:0000256" key="3">
    <source>
        <dbReference type="ARBA" id="ARBA00022679"/>
    </source>
</evidence>
<dbReference type="PANTHER" id="PTHR44942:SF4">
    <property type="entry name" value="METHYLTRANSFERASE TYPE 11 DOMAIN-CONTAINING PROTEIN"/>
    <property type="match status" value="1"/>
</dbReference>
<evidence type="ECO:0000313" key="6">
    <source>
        <dbReference type="Proteomes" id="UP001500121"/>
    </source>
</evidence>
<evidence type="ECO:0000313" key="5">
    <source>
        <dbReference type="EMBL" id="GAA4740570.1"/>
    </source>
</evidence>
<dbReference type="InterPro" id="IPR029063">
    <property type="entry name" value="SAM-dependent_MTases_sf"/>
</dbReference>
<comment type="caution">
    <text evidence="5">The sequence shown here is derived from an EMBL/GenBank/DDBJ whole genome shotgun (WGS) entry which is preliminary data.</text>
</comment>
<evidence type="ECO:0000256" key="2">
    <source>
        <dbReference type="ARBA" id="ARBA00022603"/>
    </source>
</evidence>
<dbReference type="RefSeq" id="WP_345479852.1">
    <property type="nucleotide sequence ID" value="NZ_BAABLP010000002.1"/>
</dbReference>
<organism evidence="5 6">
    <name type="scientific">Amnibacterium soli</name>
    <dbReference type="NCBI Taxonomy" id="1282736"/>
    <lineage>
        <taxon>Bacteria</taxon>
        <taxon>Bacillati</taxon>
        <taxon>Actinomycetota</taxon>
        <taxon>Actinomycetes</taxon>
        <taxon>Micrococcales</taxon>
        <taxon>Microbacteriaceae</taxon>
        <taxon>Amnibacterium</taxon>
    </lineage>
</organism>
<reference evidence="6" key="1">
    <citation type="journal article" date="2019" name="Int. J. Syst. Evol. Microbiol.">
        <title>The Global Catalogue of Microorganisms (GCM) 10K type strain sequencing project: providing services to taxonomists for standard genome sequencing and annotation.</title>
        <authorList>
            <consortium name="The Broad Institute Genomics Platform"/>
            <consortium name="The Broad Institute Genome Sequencing Center for Infectious Disease"/>
            <person name="Wu L."/>
            <person name="Ma J."/>
        </authorList>
    </citation>
    <scope>NUCLEOTIDE SEQUENCE [LARGE SCALE GENOMIC DNA]</scope>
    <source>
        <strain evidence="6">JCM 19015</strain>
    </source>
</reference>
<proteinExistence type="inferred from homology"/>
<evidence type="ECO:0000259" key="4">
    <source>
        <dbReference type="Pfam" id="PF08241"/>
    </source>
</evidence>
<feature type="domain" description="Methyltransferase type 11" evidence="4">
    <location>
        <begin position="44"/>
        <end position="131"/>
    </location>
</feature>
<keyword evidence="6" id="KW-1185">Reference proteome</keyword>
<dbReference type="InterPro" id="IPR013216">
    <property type="entry name" value="Methyltransf_11"/>
</dbReference>
<dbReference type="GO" id="GO:0032259">
    <property type="term" value="P:methylation"/>
    <property type="evidence" value="ECO:0007669"/>
    <property type="project" value="UniProtKB-KW"/>
</dbReference>
<dbReference type="EMBL" id="BAABLP010000002">
    <property type="protein sequence ID" value="GAA4740570.1"/>
    <property type="molecule type" value="Genomic_DNA"/>
</dbReference>
<comment type="similarity">
    <text evidence="1">Belongs to the methyltransferase superfamily.</text>
</comment>
<dbReference type="Proteomes" id="UP001500121">
    <property type="component" value="Unassembled WGS sequence"/>
</dbReference>
<protein>
    <submittedName>
        <fullName evidence="5">Class I SAM-dependent methyltransferase</fullName>
    </submittedName>
</protein>
<sequence>MSDRDEALAGRRFGAAADEYVVGRPDYPAEVVEWLLGDAREVADVGAGTGKLTGALVGGGRSVTAVEPDAGMLDALRREVPQARALQGAAEALPLPDAAVDAVVFGQAWHWVDVPKASAEAARVLRPGGVLGLVWNVRDSSVDWVRRIGDVFLGSAAERLIETDSVRVDPPFGPLERFDVRWTRPMSADDVVAMAASRSYVIALTPEEKADVFAGVREVLATHPETAGRDRFDLPYVTSAFRAVRP</sequence>
<evidence type="ECO:0000256" key="1">
    <source>
        <dbReference type="ARBA" id="ARBA00008361"/>
    </source>
</evidence>
<gene>
    <name evidence="5" type="ORF">GCM10025783_09410</name>
</gene>
<name>A0ABP8YWN6_9MICO</name>
<dbReference type="InterPro" id="IPR051052">
    <property type="entry name" value="Diverse_substrate_MTase"/>
</dbReference>
<dbReference type="CDD" id="cd02440">
    <property type="entry name" value="AdoMet_MTases"/>
    <property type="match status" value="1"/>
</dbReference>
<dbReference type="GO" id="GO:0008168">
    <property type="term" value="F:methyltransferase activity"/>
    <property type="evidence" value="ECO:0007669"/>
    <property type="project" value="UniProtKB-KW"/>
</dbReference>
<dbReference type="Pfam" id="PF08241">
    <property type="entry name" value="Methyltransf_11"/>
    <property type="match status" value="1"/>
</dbReference>